<sequence length="127" mass="13618">MARFDLFDACLNFFFGLRHGRSTRPTTVTAEDAVASRWRIISVSINIDCIRIGLRTDCISAAGRFDAIGTDFTLTCLLIGQVVGNPVEPVGEGMTGEIQSGVGKQLPVSGRDGVALGRCSRRGGRRS</sequence>
<dbReference type="RefSeq" id="WP_370035450.1">
    <property type="nucleotide sequence ID" value="NZ_JBGBYS010000005.1"/>
</dbReference>
<protein>
    <submittedName>
        <fullName evidence="1">Uncharacterized protein</fullName>
    </submittedName>
</protein>
<name>A0A9D2ZX23_BREEP</name>
<dbReference type="Proteomes" id="UP000743760">
    <property type="component" value="Unassembled WGS sequence"/>
</dbReference>
<reference evidence="1" key="2">
    <citation type="submission" date="2021-09" db="EMBL/GenBank/DDBJ databases">
        <authorList>
            <person name="Gilroy R."/>
        </authorList>
    </citation>
    <scope>NUCLEOTIDE SEQUENCE</scope>
    <source>
        <strain evidence="1">CHK139-4039</strain>
    </source>
</reference>
<comment type="caution">
    <text evidence="1">The sequence shown here is derived from an EMBL/GenBank/DDBJ whole genome shotgun (WGS) entry which is preliminary data.</text>
</comment>
<reference evidence="1" key="1">
    <citation type="journal article" date="2021" name="PeerJ">
        <title>Extensive microbial diversity within the chicken gut microbiome revealed by metagenomics and culture.</title>
        <authorList>
            <person name="Gilroy R."/>
            <person name="Ravi A."/>
            <person name="Getino M."/>
            <person name="Pursley I."/>
            <person name="Horton D.L."/>
            <person name="Alikhan N.F."/>
            <person name="Baker D."/>
            <person name="Gharbi K."/>
            <person name="Hall N."/>
            <person name="Watson M."/>
            <person name="Adriaenssens E.M."/>
            <person name="Foster-Nyarko E."/>
            <person name="Jarju S."/>
            <person name="Secka A."/>
            <person name="Antonio M."/>
            <person name="Oren A."/>
            <person name="Chaudhuri R.R."/>
            <person name="La Ragione R."/>
            <person name="Hildebrand F."/>
            <person name="Pallen M.J."/>
        </authorList>
    </citation>
    <scope>NUCLEOTIDE SEQUENCE</scope>
    <source>
        <strain evidence="1">CHK139-4039</strain>
    </source>
</reference>
<dbReference type="EMBL" id="DYXR01000335">
    <property type="protein sequence ID" value="HJE78418.1"/>
    <property type="molecule type" value="Genomic_DNA"/>
</dbReference>
<proteinExistence type="predicted"/>
<dbReference type="AlphaFoldDB" id="A0A9D2ZX23"/>
<evidence type="ECO:0000313" key="1">
    <source>
        <dbReference type="EMBL" id="HJE78418.1"/>
    </source>
</evidence>
<evidence type="ECO:0000313" key="2">
    <source>
        <dbReference type="Proteomes" id="UP000743760"/>
    </source>
</evidence>
<accession>A0A9D2ZX23</accession>
<organism evidence="1 2">
    <name type="scientific">Brevibacterium epidermidis</name>
    <dbReference type="NCBI Taxonomy" id="1698"/>
    <lineage>
        <taxon>Bacteria</taxon>
        <taxon>Bacillati</taxon>
        <taxon>Actinomycetota</taxon>
        <taxon>Actinomycetes</taxon>
        <taxon>Micrococcales</taxon>
        <taxon>Brevibacteriaceae</taxon>
        <taxon>Brevibacterium</taxon>
    </lineage>
</organism>
<gene>
    <name evidence="1" type="ORF">K8V74_10805</name>
</gene>